<dbReference type="GO" id="GO:0051754">
    <property type="term" value="P:meiotic sister chromatid cohesion, centromeric"/>
    <property type="evidence" value="ECO:0007669"/>
    <property type="project" value="TreeGrafter"/>
</dbReference>
<name>A0A8D2Q3S6_VARKO</name>
<dbReference type="GO" id="GO:0007094">
    <property type="term" value="P:mitotic spindle assembly checkpoint signaling"/>
    <property type="evidence" value="ECO:0007669"/>
    <property type="project" value="InterPro"/>
</dbReference>
<dbReference type="PANTHER" id="PTHR14030">
    <property type="entry name" value="MITOTIC CHECKPOINT SERINE/THREONINE-PROTEIN KINASE BUB1"/>
    <property type="match status" value="1"/>
</dbReference>
<accession>A0A8D2Q3S6</accession>
<reference evidence="1" key="1">
    <citation type="submission" date="2025-08" db="UniProtKB">
        <authorList>
            <consortium name="Ensembl"/>
        </authorList>
    </citation>
    <scope>IDENTIFICATION</scope>
</reference>
<protein>
    <recommendedName>
        <fullName evidence="3">Protein kinase domain-containing protein</fullName>
    </recommendedName>
</protein>
<dbReference type="AlphaFoldDB" id="A0A8D2Q3S6"/>
<proteinExistence type="predicted"/>
<dbReference type="OMA" id="CLSACCH"/>
<evidence type="ECO:0000313" key="2">
    <source>
        <dbReference type="Proteomes" id="UP000694545"/>
    </source>
</evidence>
<reference evidence="1" key="2">
    <citation type="submission" date="2025-09" db="UniProtKB">
        <authorList>
            <consortium name="Ensembl"/>
        </authorList>
    </citation>
    <scope>IDENTIFICATION</scope>
</reference>
<dbReference type="GO" id="GO:0000776">
    <property type="term" value="C:kinetochore"/>
    <property type="evidence" value="ECO:0007669"/>
    <property type="project" value="UniProtKB-ARBA"/>
</dbReference>
<dbReference type="InterPro" id="IPR011009">
    <property type="entry name" value="Kinase-like_dom_sf"/>
</dbReference>
<organism evidence="1 2">
    <name type="scientific">Varanus komodoensis</name>
    <name type="common">Komodo dragon</name>
    <dbReference type="NCBI Taxonomy" id="61221"/>
    <lineage>
        <taxon>Eukaryota</taxon>
        <taxon>Metazoa</taxon>
        <taxon>Chordata</taxon>
        <taxon>Craniata</taxon>
        <taxon>Vertebrata</taxon>
        <taxon>Euteleostomi</taxon>
        <taxon>Lepidosauria</taxon>
        <taxon>Squamata</taxon>
        <taxon>Bifurcata</taxon>
        <taxon>Unidentata</taxon>
        <taxon>Episquamata</taxon>
        <taxon>Toxicofera</taxon>
        <taxon>Anguimorpha</taxon>
        <taxon>Paleoanguimorpha</taxon>
        <taxon>Varanoidea</taxon>
        <taxon>Varanidae</taxon>
        <taxon>Varanus</taxon>
    </lineage>
</organism>
<dbReference type="InterPro" id="IPR015661">
    <property type="entry name" value="Bub1/Mad3"/>
</dbReference>
<dbReference type="Ensembl" id="ENSVKKT00000017900.1">
    <property type="protein sequence ID" value="ENSVKKP00000017464.1"/>
    <property type="gene ID" value="ENSVKKG00000011953.1"/>
</dbReference>
<dbReference type="SUPFAM" id="SSF56112">
    <property type="entry name" value="Protein kinase-like (PK-like)"/>
    <property type="match status" value="1"/>
</dbReference>
<dbReference type="GO" id="GO:0005634">
    <property type="term" value="C:nucleus"/>
    <property type="evidence" value="ECO:0007669"/>
    <property type="project" value="TreeGrafter"/>
</dbReference>
<evidence type="ECO:0000313" key="1">
    <source>
        <dbReference type="Ensembl" id="ENSVKKP00000017464.1"/>
    </source>
</evidence>
<keyword evidence="2" id="KW-1185">Reference proteome</keyword>
<sequence length="264" mass="30189">APTAEIFEVHSESVPWDFYILLQLQARLDAAFDQNFSENCTCFLYHNGCVTLHKEINCITLQDMIQSCKVIPQEVVMLIADNLLEVIEKLHKAEIVLGNLDPATLFLGDRICNPFVEVETTRALKIVDFSHSLDLQIQQAVNSLKNFPVAQTQYGQQILNEKSLPYQVDLLGIANIVHLMLFGEHMQVHQEKGYWKTNGDLSQFVDSDLWSKFFERILNANDKSTVLLGELREELNSTFDSSFPERLCDSLTNLEDILHVRNVF</sequence>
<dbReference type="GO" id="GO:0004672">
    <property type="term" value="F:protein kinase activity"/>
    <property type="evidence" value="ECO:0007669"/>
    <property type="project" value="TreeGrafter"/>
</dbReference>
<evidence type="ECO:0008006" key="3">
    <source>
        <dbReference type="Google" id="ProtNLM"/>
    </source>
</evidence>
<dbReference type="Gene3D" id="1.10.510.10">
    <property type="entry name" value="Transferase(Phosphotransferase) domain 1"/>
    <property type="match status" value="1"/>
</dbReference>
<dbReference type="Proteomes" id="UP000694545">
    <property type="component" value="Unplaced"/>
</dbReference>
<dbReference type="PANTHER" id="PTHR14030:SF25">
    <property type="entry name" value="MITOTIC CHECKPOINT SERINE_THREONINE-PROTEIN KINASE BUB1 BETA"/>
    <property type="match status" value="1"/>
</dbReference>